<accession>V5I6F1</accession>
<reference evidence="2" key="1">
    <citation type="submission" date="2013-07" db="EMBL/GenBank/DDBJ databases">
        <title>Midgut Transcriptome Profiling of Anoplphora glabripennis, a Lignocellulose Degrading, Wood-Boring Cerambycid.</title>
        <authorList>
            <person name="Scully E.D."/>
            <person name="Hoover K."/>
            <person name="Carlson J.E."/>
            <person name="Tien M."/>
            <person name="Geib S.M."/>
        </authorList>
    </citation>
    <scope>NUCLEOTIDE SEQUENCE</scope>
</reference>
<organism evidence="2">
    <name type="scientific">Anoplophora glabripennis</name>
    <name type="common">Asian longhorn beetle</name>
    <name type="synonym">Anoplophora nobilis</name>
    <dbReference type="NCBI Taxonomy" id="217634"/>
    <lineage>
        <taxon>Eukaryota</taxon>
        <taxon>Metazoa</taxon>
        <taxon>Ecdysozoa</taxon>
        <taxon>Arthropoda</taxon>
        <taxon>Hexapoda</taxon>
        <taxon>Insecta</taxon>
        <taxon>Pterygota</taxon>
        <taxon>Neoptera</taxon>
        <taxon>Endopterygota</taxon>
        <taxon>Coleoptera</taxon>
        <taxon>Polyphaga</taxon>
        <taxon>Cucujiformia</taxon>
        <taxon>Chrysomeloidea</taxon>
        <taxon>Cerambycidae</taxon>
        <taxon>Lamiinae</taxon>
        <taxon>Lamiini</taxon>
        <taxon>Anoplophora</taxon>
    </lineage>
</organism>
<dbReference type="SUPFAM" id="SSF56672">
    <property type="entry name" value="DNA/RNA polymerases"/>
    <property type="match status" value="1"/>
</dbReference>
<feature type="non-terminal residue" evidence="2">
    <location>
        <position position="1"/>
    </location>
</feature>
<feature type="domain" description="Reverse transcriptase" evidence="1">
    <location>
        <begin position="7"/>
        <end position="91"/>
    </location>
</feature>
<dbReference type="InterPro" id="IPR043502">
    <property type="entry name" value="DNA/RNA_pol_sf"/>
</dbReference>
<dbReference type="PANTHER" id="PTHR33064:SF37">
    <property type="entry name" value="RIBONUCLEASE H"/>
    <property type="match status" value="1"/>
</dbReference>
<dbReference type="GO" id="GO:0071897">
    <property type="term" value="P:DNA biosynthetic process"/>
    <property type="evidence" value="ECO:0007669"/>
    <property type="project" value="UniProtKB-ARBA"/>
</dbReference>
<feature type="non-terminal residue" evidence="2">
    <location>
        <position position="126"/>
    </location>
</feature>
<dbReference type="Pfam" id="PF00078">
    <property type="entry name" value="RVT_1"/>
    <property type="match status" value="1"/>
</dbReference>
<dbReference type="InterPro" id="IPR051320">
    <property type="entry name" value="Viral_Replic_Matur_Polypro"/>
</dbReference>
<dbReference type="PANTHER" id="PTHR33064">
    <property type="entry name" value="POL PROTEIN"/>
    <property type="match status" value="1"/>
</dbReference>
<dbReference type="CDD" id="cd01647">
    <property type="entry name" value="RT_LTR"/>
    <property type="match status" value="1"/>
</dbReference>
<evidence type="ECO:0000313" key="2">
    <source>
        <dbReference type="EMBL" id="JAB60171.1"/>
    </source>
</evidence>
<protein>
    <submittedName>
        <fullName evidence="2">Retrovirus-related Pol polyprotein</fullName>
    </submittedName>
</protein>
<dbReference type="InterPro" id="IPR043128">
    <property type="entry name" value="Rev_trsase/Diguanyl_cyclase"/>
</dbReference>
<dbReference type="InterPro" id="IPR000477">
    <property type="entry name" value="RT_dom"/>
</dbReference>
<sequence>AFLTSDDQYEFLRMLFGLSNAPATFQRLLNTLFSKLRHDKVSIYLDDILIFSETVAEGLEVLKILRNANLKLNVEKCFFFETTIDYLGYEVSLEGIRPGKAKITAVSNFPKPKTVHQVRQFLGLSS</sequence>
<dbReference type="FunFam" id="3.30.70.270:FF:000003">
    <property type="entry name" value="Transposon Ty3-G Gag-Pol polyprotein"/>
    <property type="match status" value="1"/>
</dbReference>
<dbReference type="AlphaFoldDB" id="V5I6F1"/>
<dbReference type="EMBL" id="GALX01008295">
    <property type="protein sequence ID" value="JAB60171.1"/>
    <property type="molecule type" value="Transcribed_RNA"/>
</dbReference>
<name>V5I6F1_ANOGL</name>
<evidence type="ECO:0000259" key="1">
    <source>
        <dbReference type="Pfam" id="PF00078"/>
    </source>
</evidence>
<gene>
    <name evidence="2" type="primary">POL2</name>
</gene>
<dbReference type="Gene3D" id="3.30.70.270">
    <property type="match status" value="1"/>
</dbReference>
<proteinExistence type="predicted"/>